<accession>A0A397GPX1</accession>
<reference evidence="1 2" key="1">
    <citation type="submission" date="2018-08" db="EMBL/GenBank/DDBJ databases">
        <title>Genome and evolution of the arbuscular mycorrhizal fungus Diversispora epigaea (formerly Glomus versiforme) and its bacterial endosymbionts.</title>
        <authorList>
            <person name="Sun X."/>
            <person name="Fei Z."/>
            <person name="Harrison M."/>
        </authorList>
    </citation>
    <scope>NUCLEOTIDE SEQUENCE [LARGE SCALE GENOMIC DNA]</scope>
    <source>
        <strain evidence="1 2">IT104</strain>
    </source>
</reference>
<keyword evidence="2" id="KW-1185">Reference proteome</keyword>
<evidence type="ECO:0000313" key="1">
    <source>
        <dbReference type="EMBL" id="RHZ52597.1"/>
    </source>
</evidence>
<proteinExistence type="predicted"/>
<sequence length="284" mass="33388">MNKNSSDEDFDYNDFNDEIENEKIFKYNEELFELLINKDIDEDSDLDSEYDIEEDNNNDDQLEINEINNECEIPKIILKETDITDKNKTPCVIVNYKDGKIQTCGSTNKLRRLRNMIGSWQIDKDIVNNINDDYLKLGCINHSWIFNGCNLFVPCNGQFSCKALKNYPPLCYQISDENKIIRPRYLCLECYQKNGSYIHVRHGKGRKLSNCLQDGLHKTDASNGLETIVNCLLRISKGEDEHIKNLIFNRVSNVITIHVPKIDFGFLRYFDFLRFMQNLFYIWK</sequence>
<dbReference type="Proteomes" id="UP000266861">
    <property type="component" value="Unassembled WGS sequence"/>
</dbReference>
<gene>
    <name evidence="1" type="ORF">Glove_460g67</name>
</gene>
<name>A0A397GPX1_9GLOM</name>
<dbReference type="OrthoDB" id="2494881at2759"/>
<organism evidence="1 2">
    <name type="scientific">Diversispora epigaea</name>
    <dbReference type="NCBI Taxonomy" id="1348612"/>
    <lineage>
        <taxon>Eukaryota</taxon>
        <taxon>Fungi</taxon>
        <taxon>Fungi incertae sedis</taxon>
        <taxon>Mucoromycota</taxon>
        <taxon>Glomeromycotina</taxon>
        <taxon>Glomeromycetes</taxon>
        <taxon>Diversisporales</taxon>
        <taxon>Diversisporaceae</taxon>
        <taxon>Diversispora</taxon>
    </lineage>
</organism>
<dbReference type="AlphaFoldDB" id="A0A397GPX1"/>
<protein>
    <submittedName>
        <fullName evidence="1">Uncharacterized protein</fullName>
    </submittedName>
</protein>
<dbReference type="EMBL" id="PQFF01000402">
    <property type="protein sequence ID" value="RHZ52597.1"/>
    <property type="molecule type" value="Genomic_DNA"/>
</dbReference>
<comment type="caution">
    <text evidence="1">The sequence shown here is derived from an EMBL/GenBank/DDBJ whole genome shotgun (WGS) entry which is preliminary data.</text>
</comment>
<evidence type="ECO:0000313" key="2">
    <source>
        <dbReference type="Proteomes" id="UP000266861"/>
    </source>
</evidence>